<dbReference type="PROSITE" id="PS50819">
    <property type="entry name" value="INTEIN_ENDONUCLEASE"/>
    <property type="match status" value="1"/>
</dbReference>
<dbReference type="InterPro" id="IPR006142">
    <property type="entry name" value="INTEIN"/>
</dbReference>
<dbReference type="InterPro" id="IPR004860">
    <property type="entry name" value="LAGLIDADG_dom"/>
</dbReference>
<protein>
    <submittedName>
        <fullName evidence="2">Intein-containing protein</fullName>
    </submittedName>
</protein>
<name>A0A2X4W8E0_LEDLE</name>
<accession>A0A2X4W8E0</accession>
<dbReference type="KEGG" id="blen:NCTC4824_02368"/>
<evidence type="ECO:0000313" key="2">
    <source>
        <dbReference type="EMBL" id="SQI59421.1"/>
    </source>
</evidence>
<organism evidence="2 3">
    <name type="scientific">Lederbergia lenta</name>
    <name type="common">Bacillus lentus</name>
    <dbReference type="NCBI Taxonomy" id="1467"/>
    <lineage>
        <taxon>Bacteria</taxon>
        <taxon>Bacillati</taxon>
        <taxon>Bacillota</taxon>
        <taxon>Bacilli</taxon>
        <taxon>Bacillales</taxon>
        <taxon>Bacillaceae</taxon>
        <taxon>Lederbergia</taxon>
    </lineage>
</organism>
<dbReference type="EMBL" id="LS483476">
    <property type="protein sequence ID" value="SQI59421.1"/>
    <property type="molecule type" value="Genomic_DNA"/>
</dbReference>
<dbReference type="Pfam" id="PF14528">
    <property type="entry name" value="LAGLIDADG_3"/>
    <property type="match status" value="2"/>
</dbReference>
<dbReference type="RefSeq" id="WP_066138883.1">
    <property type="nucleotide sequence ID" value="NZ_CBCSGM010000001.1"/>
</dbReference>
<dbReference type="Gene3D" id="3.10.28.10">
    <property type="entry name" value="Homing endonucleases"/>
    <property type="match status" value="1"/>
</dbReference>
<feature type="domain" description="DOD-type homing endonuclease" evidence="1">
    <location>
        <begin position="76"/>
        <end position="205"/>
    </location>
</feature>
<dbReference type="STRING" id="1348624.GCA_001591545_01418"/>
<dbReference type="GO" id="GO:0004519">
    <property type="term" value="F:endonuclease activity"/>
    <property type="evidence" value="ECO:0007669"/>
    <property type="project" value="InterPro"/>
</dbReference>
<evidence type="ECO:0000259" key="1">
    <source>
        <dbReference type="PROSITE" id="PS50819"/>
    </source>
</evidence>
<dbReference type="InterPro" id="IPR004042">
    <property type="entry name" value="Intein_endonuc_central"/>
</dbReference>
<dbReference type="SUPFAM" id="SSF55608">
    <property type="entry name" value="Homing endonucleases"/>
    <property type="match status" value="2"/>
</dbReference>
<dbReference type="PRINTS" id="PR00379">
    <property type="entry name" value="INTEIN"/>
</dbReference>
<gene>
    <name evidence="2" type="ORF">NCTC4824_02368</name>
</gene>
<dbReference type="Proteomes" id="UP000249134">
    <property type="component" value="Chromosome 1"/>
</dbReference>
<dbReference type="AlphaFoldDB" id="A0A2X4W8E0"/>
<evidence type="ECO:0000313" key="3">
    <source>
        <dbReference type="Proteomes" id="UP000249134"/>
    </source>
</evidence>
<reference evidence="2 3" key="1">
    <citation type="submission" date="2018-06" db="EMBL/GenBank/DDBJ databases">
        <authorList>
            <consortium name="Pathogen Informatics"/>
            <person name="Doyle S."/>
        </authorList>
    </citation>
    <scope>NUCLEOTIDE SEQUENCE [LARGE SCALE GENOMIC DNA]</scope>
    <source>
        <strain evidence="2 3">NCTC4824</strain>
    </source>
</reference>
<keyword evidence="3" id="KW-1185">Reference proteome</keyword>
<dbReference type="InterPro" id="IPR027434">
    <property type="entry name" value="Homing_endonucl"/>
</dbReference>
<dbReference type="GO" id="GO:0016539">
    <property type="term" value="P:intein-mediated protein splicing"/>
    <property type="evidence" value="ECO:0007669"/>
    <property type="project" value="InterPro"/>
</dbReference>
<sequence length="261" mass="30080">MARKPGMTDEAIITMYKSGMPFKEMEVIVGLSDRAIRNVLYKHGVPMNREQYSGQPRKNKVNERYFKIWTHDMAWVLGLFITDGHVNKKFHSISFSQKDERILKLIAKYMEADYILAPIGPTRSTPTLIINSKKLKKDLENLGIYPNKSLTVPFPNVPQEFLSSFVRGVIDGDGWVQKTGYVMNVTSGSQNFAEGLLSVFQSWELRSEISTTINQAANPIYRVWVKGKYDLPKLAKIIYNDAENDNFIFHKKQRMSQRIDY</sequence>
<proteinExistence type="predicted"/>